<dbReference type="EMBL" id="HACG01034252">
    <property type="protein sequence ID" value="CEK81117.1"/>
    <property type="molecule type" value="Transcribed_RNA"/>
</dbReference>
<name>A0A0B7AKJ6_9EUPU</name>
<proteinExistence type="predicted"/>
<gene>
    <name evidence="1" type="primary">ORF124398</name>
</gene>
<reference evidence="1" key="1">
    <citation type="submission" date="2014-12" db="EMBL/GenBank/DDBJ databases">
        <title>Insight into the proteome of Arion vulgaris.</title>
        <authorList>
            <person name="Aradska J."/>
            <person name="Bulat T."/>
            <person name="Smidak R."/>
            <person name="Sarate P."/>
            <person name="Gangsoo J."/>
            <person name="Sialana F."/>
            <person name="Bilban M."/>
            <person name="Lubec G."/>
        </authorList>
    </citation>
    <scope>NUCLEOTIDE SEQUENCE</scope>
    <source>
        <tissue evidence="1">Skin</tissue>
    </source>
</reference>
<protein>
    <submittedName>
        <fullName evidence="1">Uncharacterized protein</fullName>
    </submittedName>
</protein>
<feature type="non-terminal residue" evidence="1">
    <location>
        <position position="1"/>
    </location>
</feature>
<accession>A0A0B7AKJ6</accession>
<sequence length="58" mass="6920">AKRYDDCLAMRHDEDSLAMRHDKPKLVLIHWEKIKVHNRREITINNSQYDDSTGMNPL</sequence>
<dbReference type="AlphaFoldDB" id="A0A0B7AKJ6"/>
<evidence type="ECO:0000313" key="1">
    <source>
        <dbReference type="EMBL" id="CEK81117.1"/>
    </source>
</evidence>
<organism evidence="1">
    <name type="scientific">Arion vulgaris</name>
    <dbReference type="NCBI Taxonomy" id="1028688"/>
    <lineage>
        <taxon>Eukaryota</taxon>
        <taxon>Metazoa</taxon>
        <taxon>Spiralia</taxon>
        <taxon>Lophotrochozoa</taxon>
        <taxon>Mollusca</taxon>
        <taxon>Gastropoda</taxon>
        <taxon>Heterobranchia</taxon>
        <taxon>Euthyneura</taxon>
        <taxon>Panpulmonata</taxon>
        <taxon>Eupulmonata</taxon>
        <taxon>Stylommatophora</taxon>
        <taxon>Helicina</taxon>
        <taxon>Arionoidea</taxon>
        <taxon>Arionidae</taxon>
        <taxon>Arion</taxon>
    </lineage>
</organism>